<name>A0A5E4MZC1_9HEMI</name>
<organism evidence="1 2">
    <name type="scientific">Cinara cedri</name>
    <dbReference type="NCBI Taxonomy" id="506608"/>
    <lineage>
        <taxon>Eukaryota</taxon>
        <taxon>Metazoa</taxon>
        <taxon>Ecdysozoa</taxon>
        <taxon>Arthropoda</taxon>
        <taxon>Hexapoda</taxon>
        <taxon>Insecta</taxon>
        <taxon>Pterygota</taxon>
        <taxon>Neoptera</taxon>
        <taxon>Paraneoptera</taxon>
        <taxon>Hemiptera</taxon>
        <taxon>Sternorrhyncha</taxon>
        <taxon>Aphidomorpha</taxon>
        <taxon>Aphidoidea</taxon>
        <taxon>Aphididae</taxon>
        <taxon>Lachninae</taxon>
        <taxon>Cinara</taxon>
    </lineage>
</organism>
<reference evidence="1 2" key="1">
    <citation type="submission" date="2019-08" db="EMBL/GenBank/DDBJ databases">
        <authorList>
            <person name="Alioto T."/>
            <person name="Alioto T."/>
            <person name="Gomez Garrido J."/>
        </authorList>
    </citation>
    <scope>NUCLEOTIDE SEQUENCE [LARGE SCALE GENOMIC DNA]</scope>
</reference>
<accession>A0A5E4MZC1</accession>
<dbReference type="Proteomes" id="UP000325440">
    <property type="component" value="Unassembled WGS sequence"/>
</dbReference>
<sequence>MEDDIINSVIMNDVLNHLRSQPNDSAIFLDGDGDHGIKLKKEFRKNEQKKRQELYGTRLAKYNKRIDEIQKQKVINDDKKGMETCQKEERIKNALLDLKIQDKGKRLKLINYIKSKEKKSQNLIIEMKNQKIREKQNKDIERYFDKVNRQNRTIVENQNLIEECLEHVIKDNNKELSVDNGEEMEDEKIEETQEEECVIDSDQSKLKVICEERESMMGDLQMYLQRIYRLKKNFCSCEAGRHFFLKTGPIWDSLTQCIYRKSQILREMNQNFEDKNMPEEYRRVHEEVYDNMAALAYKQARGSHSIDTKFLKTLMTDTDYEFNDKDIYDAVLKAKRLIGKSATALEILDLVKMILECEFDTNDSVWYIVSGLYRRTVFEYAKRRMSYRILAYSQNTVKRLQSLNNINLIPKRLLIAKNTSENQIESLVLAFLTDDVKYGYLNAEEHKMLTENVYRNEVEKRMREFVKNNYKKVEDTDKIYPMPLKTILKNHADLQIDRLMVFVYKQIVPVLCKKSNNTMTLHLLEEKLTHGKFNILARKLTKMVFGMGGTYDEKIYVLEVIMEKIGIEITKRSPTIQYKSKTNAVAKEKEVDFSYFRKKLGDLKTPKKPIKKK</sequence>
<proteinExistence type="predicted"/>
<keyword evidence="2" id="KW-1185">Reference proteome</keyword>
<evidence type="ECO:0000313" key="1">
    <source>
        <dbReference type="EMBL" id="VVC37720.1"/>
    </source>
</evidence>
<dbReference type="EMBL" id="CABPRJ010001453">
    <property type="protein sequence ID" value="VVC37720.1"/>
    <property type="molecule type" value="Genomic_DNA"/>
</dbReference>
<protein>
    <submittedName>
        <fullName evidence="1">Uncharacterized protein</fullName>
    </submittedName>
</protein>
<dbReference type="AlphaFoldDB" id="A0A5E4MZC1"/>
<dbReference type="OrthoDB" id="6598884at2759"/>
<evidence type="ECO:0000313" key="2">
    <source>
        <dbReference type="Proteomes" id="UP000325440"/>
    </source>
</evidence>
<gene>
    <name evidence="1" type="ORF">CINCED_3A024343</name>
</gene>